<evidence type="ECO:0000313" key="1">
    <source>
        <dbReference type="EMBL" id="VUB78606.1"/>
    </source>
</evidence>
<dbReference type="AlphaFoldDB" id="A0A5E4DMX7"/>
<keyword evidence="1" id="KW-0614">Plasmid</keyword>
<accession>A0A5E4DMX7</accession>
<organism evidence="1">
    <name type="scientific">Clostridioides difficile</name>
    <name type="common">Peptoclostridium difficile</name>
    <dbReference type="NCBI Taxonomy" id="1496"/>
    <lineage>
        <taxon>Bacteria</taxon>
        <taxon>Bacillati</taxon>
        <taxon>Bacillota</taxon>
        <taxon>Clostridia</taxon>
        <taxon>Peptostreptococcales</taxon>
        <taxon>Peptostreptococcaceae</taxon>
        <taxon>Clostridioides</taxon>
    </lineage>
</organism>
<sequence>MKDFVINENNNKCSWCGKPSKKFILHHVDYDHLCIYTQPIQIPSPTEKRPNRKIKVSDCGTCKLKTPEAFKECSKRVVPVHQYCNKLIDDEMKKRVF</sequence>
<proteinExistence type="predicted"/>
<dbReference type="RefSeq" id="WP_162482698.1">
    <property type="nucleotide sequence ID" value="NZ_LR595854.1"/>
</dbReference>
<gene>
    <name evidence="1" type="ORF">CDSMR_0005</name>
</gene>
<geneLocation type="plasmid" evidence="1">
    <name>pCD-CDSMR</name>
</geneLocation>
<dbReference type="EMBL" id="LR595854">
    <property type="protein sequence ID" value="VUB78606.1"/>
    <property type="molecule type" value="Genomic_DNA"/>
</dbReference>
<protein>
    <submittedName>
        <fullName evidence="1">Uncharacterized protein</fullName>
    </submittedName>
</protein>
<name>A0A5E4DMX7_CLODI</name>
<reference evidence="1" key="1">
    <citation type="submission" date="2019-05" db="EMBL/GenBank/DDBJ databases">
        <authorList>
            <person name="Hornung B."/>
        </authorList>
    </citation>
    <scope>NUCLEOTIDE SEQUENCE [LARGE SCALE GENOMIC DNA]</scope>
    <source>
        <strain evidence="1">PCD-CDSMR</strain>
    </source>
</reference>